<evidence type="ECO:0000256" key="1">
    <source>
        <dbReference type="ARBA" id="ARBA00004141"/>
    </source>
</evidence>
<feature type="transmembrane region" description="Helical" evidence="5">
    <location>
        <begin position="120"/>
        <end position="139"/>
    </location>
</feature>
<evidence type="ECO:0000259" key="6">
    <source>
        <dbReference type="Pfam" id="PF13515"/>
    </source>
</evidence>
<evidence type="ECO:0000256" key="4">
    <source>
        <dbReference type="ARBA" id="ARBA00023136"/>
    </source>
</evidence>
<organism evidence="7 8">
    <name type="scientific">Microbacterium resistens</name>
    <dbReference type="NCBI Taxonomy" id="156977"/>
    <lineage>
        <taxon>Bacteria</taxon>
        <taxon>Bacillati</taxon>
        <taxon>Actinomycetota</taxon>
        <taxon>Actinomycetes</taxon>
        <taxon>Micrococcales</taxon>
        <taxon>Microbacteriaceae</taxon>
        <taxon>Microbacterium</taxon>
    </lineage>
</organism>
<keyword evidence="2 5" id="KW-0812">Transmembrane</keyword>
<evidence type="ECO:0000256" key="2">
    <source>
        <dbReference type="ARBA" id="ARBA00022692"/>
    </source>
</evidence>
<feature type="domain" description="Integral membrane bound transporter" evidence="6">
    <location>
        <begin position="40"/>
        <end position="164"/>
    </location>
</feature>
<reference evidence="7 8" key="1">
    <citation type="submission" date="2023-01" db="EMBL/GenBank/DDBJ databases">
        <title>Characterization of estradiol degrading bacteria Microbacterium sp. MZT7 and reveal degrading genes through genome analysis.</title>
        <authorList>
            <person name="Hao P."/>
            <person name="Gao Y."/>
        </authorList>
    </citation>
    <scope>NUCLEOTIDE SEQUENCE [LARGE SCALE GENOMIC DNA]</scope>
    <source>
        <strain evidence="7 8">MZT7</strain>
    </source>
</reference>
<dbReference type="Pfam" id="PF13515">
    <property type="entry name" value="FUSC_2"/>
    <property type="match status" value="1"/>
</dbReference>
<comment type="subcellular location">
    <subcellularLocation>
        <location evidence="1">Membrane</location>
        <topology evidence="1">Multi-pass membrane protein</topology>
    </subcellularLocation>
</comment>
<sequence>MRPFRALHHAVTAASGGLHRAIRPARLLLAAKAAVAVAIAWSIAPLVPGSADDYPYYAPLGALISMYPTLMGSLRSGVQTLLGLAVGIGLSVVMVLTIGPSVWTIGLAVGLGVLLSGTGWFGSGSEYLPIAALFVLLLGRGDPDGYSLGNVTQTALGIAVGLVINLVIPPAPLVAQAEGRVQHFQRDLAQHLDDIADAVAGSWPPEQAGWARDSRALAETGRSLHDALAEADDSRRANPRAWLRHHDSRAVHERLALLDEVAHQIRDIAGCLGDTVLGRGAALPLNPSLVPPLSGACRAVAEVVREADPGSPSADTDARRAAEDAVLRLRRIVATESIAAAEVSGPGVLSAMHLERILQLTAARDADEEEP</sequence>
<dbReference type="Proteomes" id="UP001199642">
    <property type="component" value="Chromosome"/>
</dbReference>
<evidence type="ECO:0000256" key="5">
    <source>
        <dbReference type="SAM" id="Phobius"/>
    </source>
</evidence>
<dbReference type="InterPro" id="IPR049453">
    <property type="entry name" value="Memb_transporter_dom"/>
</dbReference>
<evidence type="ECO:0000313" key="8">
    <source>
        <dbReference type="Proteomes" id="UP001199642"/>
    </source>
</evidence>
<feature type="transmembrane region" description="Helical" evidence="5">
    <location>
        <begin position="151"/>
        <end position="168"/>
    </location>
</feature>
<accession>A0ABY3RX66</accession>
<proteinExistence type="predicted"/>
<feature type="transmembrane region" description="Helical" evidence="5">
    <location>
        <begin position="27"/>
        <end position="44"/>
    </location>
</feature>
<name>A0ABY3RX66_9MICO</name>
<keyword evidence="4 5" id="KW-0472">Membrane</keyword>
<gene>
    <name evidence="7" type="ORF">K8F61_04610</name>
</gene>
<evidence type="ECO:0000256" key="3">
    <source>
        <dbReference type="ARBA" id="ARBA00022989"/>
    </source>
</evidence>
<dbReference type="EMBL" id="CP082781">
    <property type="protein sequence ID" value="UGS27481.1"/>
    <property type="molecule type" value="Genomic_DNA"/>
</dbReference>
<protein>
    <submittedName>
        <fullName evidence="7">FUSC family protein</fullName>
    </submittedName>
</protein>
<feature type="transmembrane region" description="Helical" evidence="5">
    <location>
        <begin position="81"/>
        <end position="114"/>
    </location>
</feature>
<evidence type="ECO:0000313" key="7">
    <source>
        <dbReference type="EMBL" id="UGS27481.1"/>
    </source>
</evidence>
<feature type="transmembrane region" description="Helical" evidence="5">
    <location>
        <begin position="56"/>
        <end position="74"/>
    </location>
</feature>
<keyword evidence="8" id="KW-1185">Reference proteome</keyword>
<keyword evidence="3 5" id="KW-1133">Transmembrane helix</keyword>
<dbReference type="RefSeq" id="WP_231820831.1">
    <property type="nucleotide sequence ID" value="NZ_CP082781.1"/>
</dbReference>